<dbReference type="RefSeq" id="YP_004323054.1">
    <property type="nucleotide sequence ID" value="NC_015282.1"/>
</dbReference>
<feature type="transmembrane region" description="Helical" evidence="1">
    <location>
        <begin position="71"/>
        <end position="88"/>
    </location>
</feature>
<proteinExistence type="predicted"/>
<dbReference type="Proteomes" id="UP000006523">
    <property type="component" value="Segment"/>
</dbReference>
<keyword evidence="1" id="KW-0472">Membrane</keyword>
<dbReference type="KEGG" id="vg:10327465"/>
<dbReference type="Pfam" id="PF20048">
    <property type="entry name" value="DUF6450"/>
    <property type="match status" value="1"/>
</dbReference>
<keyword evidence="1" id="KW-1133">Transmembrane helix</keyword>
<dbReference type="OrthoDB" id="19926at10239"/>
<keyword evidence="4" id="KW-1185">Reference proteome</keyword>
<evidence type="ECO:0000259" key="2">
    <source>
        <dbReference type="Pfam" id="PF20048"/>
    </source>
</evidence>
<reference evidence="3 4" key="1">
    <citation type="journal article" date="2010" name="Environ. Microbiol.">
        <title>Genomic analysis of oceanic cyanobacterial myoviruses compared with T4-like myoviruses from diverse hosts and environments.</title>
        <authorList>
            <person name="Sullivan M.B."/>
            <person name="Huang K.H."/>
            <person name="Ignacio-Espinoza J.C."/>
            <person name="Berlin A.M."/>
            <person name="Kelly L."/>
            <person name="Weigele P.R."/>
            <person name="DeFrancesco A.S."/>
            <person name="Kern S.E."/>
            <person name="Thompson L.R."/>
            <person name="Young S."/>
            <person name="Yandava C."/>
            <person name="Fu R."/>
            <person name="Krastins B."/>
            <person name="Chase M."/>
            <person name="Sarracino D."/>
            <person name="Osburne M.S."/>
            <person name="Henn M.R."/>
            <person name="Chisholm S.W."/>
        </authorList>
    </citation>
    <scope>NUCLEOTIDE SEQUENCE [LARGE SCALE GENOMIC DNA]</scope>
    <source>
        <strain evidence="3">6501-1</strain>
    </source>
</reference>
<organism evidence="3 4">
    <name type="scientific">Synechococcus phage S-SM1</name>
    <dbReference type="NCBI Taxonomy" id="444859"/>
    <lineage>
        <taxon>Viruses</taxon>
        <taxon>Duplodnaviria</taxon>
        <taxon>Heunggongvirae</taxon>
        <taxon>Uroviricota</taxon>
        <taxon>Caudoviricetes</taxon>
        <taxon>Pantevenvirales</taxon>
        <taxon>Kyanoviridae</taxon>
        <taxon>Thetisvirus</taxon>
        <taxon>Thetisvirus ssm1</taxon>
    </lineage>
</organism>
<evidence type="ECO:0000313" key="3">
    <source>
        <dbReference type="EMBL" id="ADO97187.1"/>
    </source>
</evidence>
<feature type="transmembrane region" description="Helical" evidence="1">
    <location>
        <begin position="30"/>
        <end position="51"/>
    </location>
</feature>
<dbReference type="InterPro" id="IPR045610">
    <property type="entry name" value="DUF6450"/>
</dbReference>
<protein>
    <recommendedName>
        <fullName evidence="2">DUF6450 domain-containing protein</fullName>
    </recommendedName>
</protein>
<evidence type="ECO:0000313" key="4">
    <source>
        <dbReference type="Proteomes" id="UP000006523"/>
    </source>
</evidence>
<evidence type="ECO:0000256" key="1">
    <source>
        <dbReference type="SAM" id="Phobius"/>
    </source>
</evidence>
<dbReference type="GeneID" id="10327465"/>
<name>E3SIH0_9CAUD</name>
<keyword evidence="1" id="KW-0812">Transmembrane</keyword>
<feature type="domain" description="DUF6450" evidence="2">
    <location>
        <begin position="24"/>
        <end position="90"/>
    </location>
</feature>
<gene>
    <name evidence="3" type="ORF">SSM1_163</name>
</gene>
<dbReference type="EMBL" id="GU071094">
    <property type="protein sequence ID" value="ADO97187.1"/>
    <property type="molecule type" value="Genomic_DNA"/>
</dbReference>
<accession>E3SIH0</accession>
<sequence>MPEEVKQEEPKKKGIFGKLKEASEDKEEQLAILSTFVRLGILIWSGGILTLAYVDLPKALQFPEQDLDPTFIASVFTGVLATFGVQTAKKSGDGTMKMNGANGAAAAAGGITKADLEKLIEAAKSSGPVQTIKVEQAPLKITTDDTYKM</sequence>